<dbReference type="AlphaFoldDB" id="A0A5C8KUZ4"/>
<accession>A0A5C8KUZ4</accession>
<name>A0A5C8KUZ4_9GAMM</name>
<dbReference type="InterPro" id="IPR035940">
    <property type="entry name" value="CAP_sf"/>
</dbReference>
<evidence type="ECO:0000313" key="1">
    <source>
        <dbReference type="EMBL" id="TXK65794.1"/>
    </source>
</evidence>
<evidence type="ECO:0000313" key="2">
    <source>
        <dbReference type="Proteomes" id="UP000321248"/>
    </source>
</evidence>
<comment type="caution">
    <text evidence="1">The sequence shown here is derived from an EMBL/GenBank/DDBJ whole genome shotgun (WGS) entry which is preliminary data.</text>
</comment>
<dbReference type="Gene3D" id="3.40.33.10">
    <property type="entry name" value="CAP"/>
    <property type="match status" value="1"/>
</dbReference>
<organism evidence="1 2">
    <name type="scientific">Alkalisalibacterium limincola</name>
    <dbReference type="NCBI Taxonomy" id="2699169"/>
    <lineage>
        <taxon>Bacteria</taxon>
        <taxon>Pseudomonadati</taxon>
        <taxon>Pseudomonadota</taxon>
        <taxon>Gammaproteobacteria</taxon>
        <taxon>Lysobacterales</taxon>
        <taxon>Lysobacteraceae</taxon>
        <taxon>Alkalisalibacterium</taxon>
    </lineage>
</organism>
<proteinExistence type="predicted"/>
<evidence type="ECO:0008006" key="3">
    <source>
        <dbReference type="Google" id="ProtNLM"/>
    </source>
</evidence>
<reference evidence="1 2" key="1">
    <citation type="submission" date="2019-08" db="EMBL/GenBank/DDBJ databases">
        <authorList>
            <person name="Karlyshev A.V."/>
        </authorList>
    </citation>
    <scope>NUCLEOTIDE SEQUENCE [LARGE SCALE GENOMIC DNA]</scope>
    <source>
        <strain evidence="1 2">Alg18-2.2</strain>
    </source>
</reference>
<dbReference type="RefSeq" id="WP_147890467.1">
    <property type="nucleotide sequence ID" value="NZ_VRTS01000001.1"/>
</dbReference>
<keyword evidence="2" id="KW-1185">Reference proteome</keyword>
<dbReference type="EMBL" id="VRTS01000001">
    <property type="protein sequence ID" value="TXK65794.1"/>
    <property type="molecule type" value="Genomic_DNA"/>
</dbReference>
<dbReference type="OrthoDB" id="6335153at2"/>
<gene>
    <name evidence="1" type="ORF">FU658_01420</name>
</gene>
<protein>
    <recommendedName>
        <fullName evidence="3">CAP domain-containing protein</fullName>
    </recommendedName>
</protein>
<sequence>MLSRIASERARELAEEGRISHFTNGLAPNLRLRQSGYPLPRQYPHGGANQVEAIAGGFAGPEEAWAAFKRSDRHRSHLLGEHEFFKSQDEIGVGFHRLRESPHVEYWVVFVATRADTAHPPIAAKQHGAD</sequence>
<dbReference type="Proteomes" id="UP000321248">
    <property type="component" value="Unassembled WGS sequence"/>
</dbReference>